<feature type="domain" description="PAS" evidence="3">
    <location>
        <begin position="219"/>
        <end position="292"/>
    </location>
</feature>
<dbReference type="SUPFAM" id="SSF55785">
    <property type="entry name" value="PYP-like sensor domain (PAS domain)"/>
    <property type="match status" value="3"/>
</dbReference>
<dbReference type="PROSITE" id="PS50883">
    <property type="entry name" value="EAL"/>
    <property type="match status" value="1"/>
</dbReference>
<comment type="caution">
    <text evidence="7">The sequence shown here is derived from an EMBL/GenBank/DDBJ whole genome shotgun (WGS) entry which is preliminary data.</text>
</comment>
<dbReference type="InterPro" id="IPR001633">
    <property type="entry name" value="EAL_dom"/>
</dbReference>
<evidence type="ECO:0000259" key="6">
    <source>
        <dbReference type="PROSITE" id="PS50887"/>
    </source>
</evidence>
<dbReference type="Gene3D" id="3.30.450.20">
    <property type="entry name" value="PAS domain"/>
    <property type="match status" value="3"/>
</dbReference>
<dbReference type="Pfam" id="PF00990">
    <property type="entry name" value="GGDEF"/>
    <property type="match status" value="1"/>
</dbReference>
<dbReference type="Pfam" id="PF13426">
    <property type="entry name" value="PAS_9"/>
    <property type="match status" value="2"/>
</dbReference>
<dbReference type="PROSITE" id="PS50113">
    <property type="entry name" value="PAC"/>
    <property type="match status" value="2"/>
</dbReference>
<dbReference type="PROSITE" id="PS50112">
    <property type="entry name" value="PAS"/>
    <property type="match status" value="2"/>
</dbReference>
<sequence length="1030" mass="117190">MTSHRPRPSRYALCSRLRRCVVRCSILPALFFVLRPIWAQQLPDPLRQHAVPALLIAPDDGRILDANEAAIAFYGYPAERLRGGMTIREINQLSPEEVQHEMEDARRQQRNFFVFPHRLASGRIVATEVYSSPVQIDGRTYLLSLILPETRASLLQSELERYQNRLEELVAERTEALRRTEAARREILGWAVIGLGLLLLLLGAAYLRLRRAQHRTRQLAEELELALEGAGLGRILWDVERRVATFCPRSQRILGLPGERPIDVPLEEWVAMIHPEDRERVHQAVVEHLNRNRPNVDLRYRIRHADGGWRWIETWARAVDGNAENRRIRRIAGLVRDVTDAVQLEESQRIAASVFHALAEGVVVTDTDLMILEVNDALLRMTGFSREEVIGVRIAPWRSHRHDKAFYDAMWATLRASGSWHGEVWNQTKSGQPLPTLLTISAVYDEQRRPIRYVAAMQDITALKAQQQMLERLAYHDELTGLPNRVLLNDRLAQALAAARRHDTAVAVVYLDLDGFKPVNDRCGHEVGDEVLRLTARRLQGALRETDTLARIGGDEFVAVITDLPSAEAWVPIVERMLTVTRMPIKYGDESLQLTTSIGVTVYPEDDADPEVLLRHADLALYQAKQSGKNRYCRFDAQLDREQRARRSLSQAVIEGIEREELRLYLQPRVELASGRIEGAEALVRWRHPTRGLLAPGAFIPAIENDEAIVRLGDWVLERALALLTDWTRQGRDWLVSVNVAPRQLLDPTFPRQLEERLARYPDAAPQRLELEIVESSALDAGLGIEQLMTQCRALGVRLSIDDFGSGYSSLAYLKRVPAHAIKIDQAFVIHLLDETDDSRIVEAVLELARTFDLHCVAEGVETLEHGEYLLRLGADVAQGYGIAHPMPQADFTNWALRWQHPSQWARWRDTLTNPLCRRLTRFELSHRHWFARLEYHLRDGIATPPPELDPHRCDFGHWLDSEGREILATRTEFPAIVNTHEAMHRAAQKLVAAAKTGAPPPELREEVATLHRELLARLQALALAIPRRG</sequence>
<dbReference type="SMART" id="SM00267">
    <property type="entry name" value="GGDEF"/>
    <property type="match status" value="1"/>
</dbReference>
<accession>A0ABX1QK86</accession>
<dbReference type="PROSITE" id="PS50887">
    <property type="entry name" value="GGDEF"/>
    <property type="match status" value="1"/>
</dbReference>
<feature type="domain" description="PAS" evidence="3">
    <location>
        <begin position="347"/>
        <end position="391"/>
    </location>
</feature>
<dbReference type="RefSeq" id="WP_169114529.1">
    <property type="nucleotide sequence ID" value="NZ_JAAAUB010000001.1"/>
</dbReference>
<dbReference type="SUPFAM" id="SSF55073">
    <property type="entry name" value="Nucleotide cyclase"/>
    <property type="match status" value="1"/>
</dbReference>
<dbReference type="CDD" id="cd00130">
    <property type="entry name" value="PAS"/>
    <property type="match status" value="3"/>
</dbReference>
<keyword evidence="8" id="KW-1185">Reference proteome</keyword>
<dbReference type="InterPro" id="IPR035965">
    <property type="entry name" value="PAS-like_dom_sf"/>
</dbReference>
<keyword evidence="2" id="KW-0472">Membrane</keyword>
<dbReference type="NCBIfam" id="TIGR00254">
    <property type="entry name" value="GGDEF"/>
    <property type="match status" value="1"/>
</dbReference>
<keyword evidence="2" id="KW-1133">Transmembrane helix</keyword>
<dbReference type="InterPro" id="IPR001610">
    <property type="entry name" value="PAC"/>
</dbReference>
<evidence type="ECO:0000256" key="2">
    <source>
        <dbReference type="SAM" id="Phobius"/>
    </source>
</evidence>
<evidence type="ECO:0000259" key="5">
    <source>
        <dbReference type="PROSITE" id="PS50883"/>
    </source>
</evidence>
<dbReference type="SUPFAM" id="SSF141868">
    <property type="entry name" value="EAL domain-like"/>
    <property type="match status" value="1"/>
</dbReference>
<evidence type="ECO:0000313" key="7">
    <source>
        <dbReference type="EMBL" id="NMH15579.1"/>
    </source>
</evidence>
<dbReference type="PANTHER" id="PTHR44757:SF2">
    <property type="entry name" value="BIOFILM ARCHITECTURE MAINTENANCE PROTEIN MBAA"/>
    <property type="match status" value="1"/>
</dbReference>
<dbReference type="CDD" id="cd01949">
    <property type="entry name" value="GGDEF"/>
    <property type="match status" value="1"/>
</dbReference>
<feature type="domain" description="GGDEF" evidence="6">
    <location>
        <begin position="504"/>
        <end position="637"/>
    </location>
</feature>
<dbReference type="InterPro" id="IPR035919">
    <property type="entry name" value="EAL_sf"/>
</dbReference>
<gene>
    <name evidence="7" type="ORF">GV368_00325</name>
</gene>
<dbReference type="InterPro" id="IPR052155">
    <property type="entry name" value="Biofilm_reg_signaling"/>
</dbReference>
<dbReference type="Gene3D" id="3.30.70.270">
    <property type="match status" value="1"/>
</dbReference>
<feature type="transmembrane region" description="Helical" evidence="2">
    <location>
        <begin position="187"/>
        <end position="207"/>
    </location>
</feature>
<dbReference type="SMART" id="SM00091">
    <property type="entry name" value="PAS"/>
    <property type="match status" value="3"/>
</dbReference>
<reference evidence="7 8" key="1">
    <citation type="journal article" date="2020" name="Curr. Microbiol.">
        <title>Tepidiphilus baoligensis sp. nov., a Novel Bacterium of the Family Hydrogenophilaceae Isolated from an Oil Reservoir.</title>
        <authorList>
            <person name="Zhang X."/>
            <person name="Wang G."/>
            <person name="Ma X."/>
            <person name="Yu J."/>
            <person name="You J."/>
            <person name="Xue Y."/>
            <person name="Ma Y."/>
        </authorList>
    </citation>
    <scope>NUCLEOTIDE SEQUENCE [LARGE SCALE GENOMIC DNA]</scope>
    <source>
        <strain evidence="7 8">B18-69</strain>
    </source>
</reference>
<dbReference type="Gene3D" id="1.20.120.30">
    <property type="entry name" value="Aspartate receptor, ligand-binding domain"/>
    <property type="match status" value="1"/>
</dbReference>
<evidence type="ECO:0000259" key="4">
    <source>
        <dbReference type="PROSITE" id="PS50113"/>
    </source>
</evidence>
<dbReference type="InterPro" id="IPR000160">
    <property type="entry name" value="GGDEF_dom"/>
</dbReference>
<organism evidence="7 8">
    <name type="scientific">Tepidiphilus baoligensis</name>
    <dbReference type="NCBI Taxonomy" id="2698687"/>
    <lineage>
        <taxon>Bacteria</taxon>
        <taxon>Pseudomonadati</taxon>
        <taxon>Pseudomonadota</taxon>
        <taxon>Hydrogenophilia</taxon>
        <taxon>Hydrogenophilales</taxon>
        <taxon>Hydrogenophilaceae</taxon>
        <taxon>Tepidiphilus</taxon>
    </lineage>
</organism>
<dbReference type="InterPro" id="IPR029787">
    <property type="entry name" value="Nucleotide_cyclase"/>
</dbReference>
<keyword evidence="2" id="KW-0812">Transmembrane</keyword>
<feature type="coiled-coil region" evidence="1">
    <location>
        <begin position="152"/>
        <end position="186"/>
    </location>
</feature>
<feature type="domain" description="PAC" evidence="4">
    <location>
        <begin position="420"/>
        <end position="472"/>
    </location>
</feature>
<dbReference type="InterPro" id="IPR043128">
    <property type="entry name" value="Rev_trsase/Diguanyl_cyclase"/>
</dbReference>
<dbReference type="Proteomes" id="UP000669605">
    <property type="component" value="Unassembled WGS sequence"/>
</dbReference>
<feature type="domain" description="PAC" evidence="4">
    <location>
        <begin position="296"/>
        <end position="350"/>
    </location>
</feature>
<dbReference type="PANTHER" id="PTHR44757">
    <property type="entry name" value="DIGUANYLATE CYCLASE DGCP"/>
    <property type="match status" value="1"/>
</dbReference>
<feature type="domain" description="EAL" evidence="5">
    <location>
        <begin position="646"/>
        <end position="900"/>
    </location>
</feature>
<dbReference type="SMART" id="SM00052">
    <property type="entry name" value="EAL"/>
    <property type="match status" value="1"/>
</dbReference>
<keyword evidence="1" id="KW-0175">Coiled coil</keyword>
<dbReference type="InterPro" id="IPR025991">
    <property type="entry name" value="Chemoreceptor_zinc-bind_dom"/>
</dbReference>
<evidence type="ECO:0000313" key="8">
    <source>
        <dbReference type="Proteomes" id="UP000669605"/>
    </source>
</evidence>
<dbReference type="EMBL" id="JAAAUB010000001">
    <property type="protein sequence ID" value="NMH15579.1"/>
    <property type="molecule type" value="Genomic_DNA"/>
</dbReference>
<evidence type="ECO:0000259" key="3">
    <source>
        <dbReference type="PROSITE" id="PS50112"/>
    </source>
</evidence>
<proteinExistence type="predicted"/>
<dbReference type="InterPro" id="IPR013655">
    <property type="entry name" value="PAS_fold_3"/>
</dbReference>
<dbReference type="InterPro" id="IPR000014">
    <property type="entry name" value="PAS"/>
</dbReference>
<dbReference type="InterPro" id="IPR000700">
    <property type="entry name" value="PAS-assoc_C"/>
</dbReference>
<dbReference type="Pfam" id="PF13682">
    <property type="entry name" value="CZB"/>
    <property type="match status" value="1"/>
</dbReference>
<dbReference type="Gene3D" id="3.20.20.450">
    <property type="entry name" value="EAL domain"/>
    <property type="match status" value="1"/>
</dbReference>
<dbReference type="CDD" id="cd01948">
    <property type="entry name" value="EAL"/>
    <property type="match status" value="1"/>
</dbReference>
<dbReference type="NCBIfam" id="TIGR00229">
    <property type="entry name" value="sensory_box"/>
    <property type="match status" value="3"/>
</dbReference>
<dbReference type="SMART" id="SM00086">
    <property type="entry name" value="PAC"/>
    <property type="match status" value="2"/>
</dbReference>
<dbReference type="Pfam" id="PF00563">
    <property type="entry name" value="EAL"/>
    <property type="match status" value="1"/>
</dbReference>
<dbReference type="Pfam" id="PF08447">
    <property type="entry name" value="PAS_3"/>
    <property type="match status" value="1"/>
</dbReference>
<name>A0ABX1QK86_9PROT</name>
<protein>
    <submittedName>
        <fullName evidence="7">EAL domain-containing protein</fullName>
    </submittedName>
</protein>
<evidence type="ECO:0000256" key="1">
    <source>
        <dbReference type="SAM" id="Coils"/>
    </source>
</evidence>